<organism evidence="2 3">
    <name type="scientific">Naasia aerilata</name>
    <dbReference type="NCBI Taxonomy" id="1162966"/>
    <lineage>
        <taxon>Bacteria</taxon>
        <taxon>Bacillati</taxon>
        <taxon>Actinomycetota</taxon>
        <taxon>Actinomycetes</taxon>
        <taxon>Micrococcales</taxon>
        <taxon>Microbacteriaceae</taxon>
        <taxon>Naasia</taxon>
    </lineage>
</organism>
<feature type="compositionally biased region" description="Basic and acidic residues" evidence="1">
    <location>
        <begin position="100"/>
        <end position="118"/>
    </location>
</feature>
<dbReference type="EMBL" id="AP027731">
    <property type="protein sequence ID" value="BDZ44113.1"/>
    <property type="molecule type" value="Genomic_DNA"/>
</dbReference>
<feature type="compositionally biased region" description="Polar residues" evidence="1">
    <location>
        <begin position="140"/>
        <end position="149"/>
    </location>
</feature>
<reference evidence="3" key="1">
    <citation type="journal article" date="2019" name="Int. J. Syst. Evol. Microbiol.">
        <title>The Global Catalogue of Microorganisms (GCM) 10K type strain sequencing project: providing services to taxonomists for standard genome sequencing and annotation.</title>
        <authorList>
            <consortium name="The Broad Institute Genomics Platform"/>
            <consortium name="The Broad Institute Genome Sequencing Center for Infectious Disease"/>
            <person name="Wu L."/>
            <person name="Ma J."/>
        </authorList>
    </citation>
    <scope>NUCLEOTIDE SEQUENCE [LARGE SCALE GENOMIC DNA]</scope>
    <source>
        <strain evidence="3">NBRC 108725</strain>
    </source>
</reference>
<feature type="compositionally biased region" description="Basic and acidic residues" evidence="1">
    <location>
        <begin position="126"/>
        <end position="139"/>
    </location>
</feature>
<sequence length="149" mass="16372">MPQVPRVQERARRGARRLVALEDHPSGVAGVAECRQHSGSVDETGVAPELEEPAFDLTARVPLQEVDFRTRKQVALFLVLEVGVLEMDVPDAGRVVADDRDRVDARHDEIRGAERQVDEGAVGELEQPRDAVGRAEGERQSMSTATRTP</sequence>
<evidence type="ECO:0000256" key="1">
    <source>
        <dbReference type="SAM" id="MobiDB-lite"/>
    </source>
</evidence>
<evidence type="ECO:0000313" key="3">
    <source>
        <dbReference type="Proteomes" id="UP001321498"/>
    </source>
</evidence>
<keyword evidence="3" id="KW-1185">Reference proteome</keyword>
<dbReference type="Proteomes" id="UP001321498">
    <property type="component" value="Chromosome"/>
</dbReference>
<feature type="region of interest" description="Disordered" evidence="1">
    <location>
        <begin position="100"/>
        <end position="149"/>
    </location>
</feature>
<gene>
    <name evidence="2" type="ORF">GCM10025866_00220</name>
</gene>
<protein>
    <submittedName>
        <fullName evidence="2">Uncharacterized protein</fullName>
    </submittedName>
</protein>
<evidence type="ECO:0000313" key="2">
    <source>
        <dbReference type="EMBL" id="BDZ44113.1"/>
    </source>
</evidence>
<accession>A0ABN6XGV0</accession>
<name>A0ABN6XGV0_9MICO</name>
<proteinExistence type="predicted"/>